<feature type="transmembrane region" description="Helical" evidence="7">
    <location>
        <begin position="12"/>
        <end position="33"/>
    </location>
</feature>
<feature type="domain" description="Palmitoyltransferase DHHC" evidence="8">
    <location>
        <begin position="122"/>
        <end position="247"/>
    </location>
</feature>
<dbReference type="GO" id="GO:0019706">
    <property type="term" value="F:protein-cysteine S-palmitoyltransferase activity"/>
    <property type="evidence" value="ECO:0007669"/>
    <property type="project" value="UniProtKB-EC"/>
</dbReference>
<dbReference type="CTD" id="449833"/>
<sequence>MVLSASLRRCLRILSWLPVFIVTAVILWSYYAYVMHLCLFTLTSTAEKVAYLLIFNVCFVMFSWAYWRSIHTRPSSPSAEFQLSVSECQGYEAWGSGDRQSHVLQEVSQKLPVHMRSASGDIRFCHRCQLIKPDRCHHCSVCQTCVLKMDHHCPWLNNCVGFSNYKFFLLFLLFSLMYCLFIAATLAPSFITVWVGTLTGELVDSSAKLHSLFLMLVSVLFSVTLSCLLAFHCWLLTTNKTTLEWLSAPFFWDGQDGAAFDVGVRRNVMQVFGEKRRLWPFPVFSSQGDGHAFPIRRRMVSHSPLAARGDVNLGEESIVETKFTPVLTLALKLDPRLPRVINLSEIQ</sequence>
<dbReference type="OrthoDB" id="9909019at2759"/>
<evidence type="ECO:0000313" key="9">
    <source>
        <dbReference type="Proteomes" id="UP000504632"/>
    </source>
</evidence>
<proteinExistence type="inferred from homology"/>
<comment type="domain">
    <text evidence="7">The DHHC domain is required for palmitoyltransferase activity.</text>
</comment>
<keyword evidence="6 7" id="KW-0012">Acyltransferase</keyword>
<dbReference type="GO" id="GO:0016020">
    <property type="term" value="C:membrane"/>
    <property type="evidence" value="ECO:0007669"/>
    <property type="project" value="UniProtKB-SubCell"/>
</dbReference>
<comment type="catalytic activity">
    <reaction evidence="7">
        <text>L-cysteinyl-[protein] + hexadecanoyl-CoA = S-hexadecanoyl-L-cysteinyl-[protein] + CoA</text>
        <dbReference type="Rhea" id="RHEA:36683"/>
        <dbReference type="Rhea" id="RHEA-COMP:10131"/>
        <dbReference type="Rhea" id="RHEA-COMP:11032"/>
        <dbReference type="ChEBI" id="CHEBI:29950"/>
        <dbReference type="ChEBI" id="CHEBI:57287"/>
        <dbReference type="ChEBI" id="CHEBI:57379"/>
        <dbReference type="ChEBI" id="CHEBI:74151"/>
        <dbReference type="EC" id="2.3.1.225"/>
    </reaction>
</comment>
<keyword evidence="3 7" id="KW-0812">Transmembrane</keyword>
<feature type="transmembrane region" description="Helical" evidence="7">
    <location>
        <begin position="49"/>
        <end position="67"/>
    </location>
</feature>
<protein>
    <recommendedName>
        <fullName evidence="7">Palmitoyltransferase</fullName>
        <ecNumber evidence="7">2.3.1.225</ecNumber>
    </recommendedName>
</protein>
<keyword evidence="2 7" id="KW-0808">Transferase</keyword>
<evidence type="ECO:0000256" key="7">
    <source>
        <dbReference type="RuleBase" id="RU079119"/>
    </source>
</evidence>
<feature type="transmembrane region" description="Helical" evidence="7">
    <location>
        <begin position="167"/>
        <end position="191"/>
    </location>
</feature>
<dbReference type="GeneID" id="115828343"/>
<evidence type="ECO:0000256" key="2">
    <source>
        <dbReference type="ARBA" id="ARBA00022679"/>
    </source>
</evidence>
<evidence type="ECO:0000256" key="5">
    <source>
        <dbReference type="ARBA" id="ARBA00023136"/>
    </source>
</evidence>
<comment type="subcellular location">
    <subcellularLocation>
        <location evidence="1">Membrane</location>
        <topology evidence="1">Multi-pass membrane protein</topology>
    </subcellularLocation>
</comment>
<keyword evidence="5 7" id="KW-0472">Membrane</keyword>
<evidence type="ECO:0000259" key="8">
    <source>
        <dbReference type="Pfam" id="PF01529"/>
    </source>
</evidence>
<evidence type="ECO:0000256" key="3">
    <source>
        <dbReference type="ARBA" id="ARBA00022692"/>
    </source>
</evidence>
<dbReference type="InParanoid" id="A0A6J2WV55"/>
<dbReference type="FunCoup" id="A0A6J2WV55">
    <property type="interactions" value="469"/>
</dbReference>
<accession>A0A6J2WV55</accession>
<name>A0A6J2WV55_CHACN</name>
<organism evidence="9 10">
    <name type="scientific">Chanos chanos</name>
    <name type="common">Milkfish</name>
    <name type="synonym">Mugil chanos</name>
    <dbReference type="NCBI Taxonomy" id="29144"/>
    <lineage>
        <taxon>Eukaryota</taxon>
        <taxon>Metazoa</taxon>
        <taxon>Chordata</taxon>
        <taxon>Craniata</taxon>
        <taxon>Vertebrata</taxon>
        <taxon>Euteleostomi</taxon>
        <taxon>Actinopterygii</taxon>
        <taxon>Neopterygii</taxon>
        <taxon>Teleostei</taxon>
        <taxon>Ostariophysi</taxon>
        <taxon>Gonorynchiformes</taxon>
        <taxon>Chanidae</taxon>
        <taxon>Chanos</taxon>
    </lineage>
</organism>
<keyword evidence="4 7" id="KW-1133">Transmembrane helix</keyword>
<evidence type="ECO:0000256" key="6">
    <source>
        <dbReference type="ARBA" id="ARBA00023315"/>
    </source>
</evidence>
<dbReference type="PROSITE" id="PS50216">
    <property type="entry name" value="DHHC"/>
    <property type="match status" value="1"/>
</dbReference>
<feature type="transmembrane region" description="Helical" evidence="7">
    <location>
        <begin position="211"/>
        <end position="236"/>
    </location>
</feature>
<evidence type="ECO:0000256" key="4">
    <source>
        <dbReference type="ARBA" id="ARBA00022989"/>
    </source>
</evidence>
<gene>
    <name evidence="10" type="primary">zdhhc15a</name>
</gene>
<dbReference type="InterPro" id="IPR039859">
    <property type="entry name" value="PFA4/ZDH16/20/ERF2-like"/>
</dbReference>
<comment type="similarity">
    <text evidence="7">Belongs to the DHHC palmitoyltransferase family.</text>
</comment>
<evidence type="ECO:0000256" key="1">
    <source>
        <dbReference type="ARBA" id="ARBA00004141"/>
    </source>
</evidence>
<dbReference type="InterPro" id="IPR001594">
    <property type="entry name" value="Palmitoyltrfase_DHHC"/>
</dbReference>
<dbReference type="EC" id="2.3.1.225" evidence="7"/>
<dbReference type="AlphaFoldDB" id="A0A6J2WV55"/>
<evidence type="ECO:0000313" key="10">
    <source>
        <dbReference type="RefSeq" id="XP_030648163.1"/>
    </source>
</evidence>
<dbReference type="Pfam" id="PF01529">
    <property type="entry name" value="DHHC"/>
    <property type="match status" value="1"/>
</dbReference>
<reference evidence="10" key="1">
    <citation type="submission" date="2025-08" db="UniProtKB">
        <authorList>
            <consortium name="RefSeq"/>
        </authorList>
    </citation>
    <scope>IDENTIFICATION</scope>
</reference>
<dbReference type="PANTHER" id="PTHR12246">
    <property type="entry name" value="PALMITOYLTRANSFERASE ZDHHC16"/>
    <property type="match status" value="1"/>
</dbReference>
<dbReference type="Proteomes" id="UP000504632">
    <property type="component" value="Chromosome 15"/>
</dbReference>
<dbReference type="RefSeq" id="XP_030648163.1">
    <property type="nucleotide sequence ID" value="XM_030792303.1"/>
</dbReference>
<keyword evidence="9" id="KW-1185">Reference proteome</keyword>